<dbReference type="EMBL" id="CP045725">
    <property type="protein sequence ID" value="QGF25014.1"/>
    <property type="molecule type" value="Genomic_DNA"/>
</dbReference>
<accession>A0A5Q2FHI7</accession>
<gene>
    <name evidence="1" type="ORF">Rai3103_01050</name>
</gene>
<organism evidence="1 2">
    <name type="scientific">Raineyella fluvialis</name>
    <dbReference type="NCBI Taxonomy" id="2662261"/>
    <lineage>
        <taxon>Bacteria</taxon>
        <taxon>Bacillati</taxon>
        <taxon>Actinomycetota</taxon>
        <taxon>Actinomycetes</taxon>
        <taxon>Propionibacteriales</taxon>
        <taxon>Propionibacteriaceae</taxon>
        <taxon>Raineyella</taxon>
    </lineage>
</organism>
<dbReference type="GO" id="GO:0003989">
    <property type="term" value="F:acetyl-CoA carboxylase activity"/>
    <property type="evidence" value="ECO:0007669"/>
    <property type="project" value="InterPro"/>
</dbReference>
<dbReference type="AlphaFoldDB" id="A0A5Q2FHI7"/>
<dbReference type="GO" id="GO:0004658">
    <property type="term" value="F:propionyl-CoA carboxylase activity"/>
    <property type="evidence" value="ECO:0007669"/>
    <property type="project" value="InterPro"/>
</dbReference>
<keyword evidence="2" id="KW-1185">Reference proteome</keyword>
<dbReference type="Proteomes" id="UP000386847">
    <property type="component" value="Chromosome"/>
</dbReference>
<protein>
    <submittedName>
        <fullName evidence="1">Acyl-CoA carboxylase subunit epsilon</fullName>
    </submittedName>
</protein>
<sequence>MTTSPTAFRVIGGNPSEEDLAAITVVFATMAGPDALPGTGTQPRHSRYNSYWRAVRRTFATGRETWNSGLRQF</sequence>
<dbReference type="Pfam" id="PF13822">
    <property type="entry name" value="ACC_epsilon"/>
    <property type="match status" value="1"/>
</dbReference>
<evidence type="ECO:0000313" key="2">
    <source>
        <dbReference type="Proteomes" id="UP000386847"/>
    </source>
</evidence>
<name>A0A5Q2FHI7_9ACTN</name>
<dbReference type="InterPro" id="IPR032716">
    <property type="entry name" value="ACC_epsilon"/>
</dbReference>
<proteinExistence type="predicted"/>
<evidence type="ECO:0000313" key="1">
    <source>
        <dbReference type="EMBL" id="QGF25014.1"/>
    </source>
</evidence>
<reference evidence="1 2" key="1">
    <citation type="submission" date="2019-10" db="EMBL/GenBank/DDBJ databases">
        <title>Genomic analysis of Raineyella sp. CBA3103.</title>
        <authorList>
            <person name="Roh S.W."/>
        </authorList>
    </citation>
    <scope>NUCLEOTIDE SEQUENCE [LARGE SCALE GENOMIC DNA]</scope>
    <source>
        <strain evidence="1 2">CBA3103</strain>
    </source>
</reference>
<dbReference type="KEGG" id="rain:Rai3103_01050"/>